<dbReference type="PANTHER" id="PTHR30329:SF21">
    <property type="entry name" value="LIPOPROTEIN YIAD-RELATED"/>
    <property type="match status" value="1"/>
</dbReference>
<keyword evidence="2 8" id="KW-0732">Signal</keyword>
<dbReference type="InterPro" id="IPR014169">
    <property type="entry name" value="Pal_lipo_C"/>
</dbReference>
<evidence type="ECO:0000256" key="3">
    <source>
        <dbReference type="ARBA" id="ARBA00023136"/>
    </source>
</evidence>
<evidence type="ECO:0000313" key="10">
    <source>
        <dbReference type="EMBL" id="MBT0652013.1"/>
    </source>
</evidence>
<dbReference type="InterPro" id="IPR036737">
    <property type="entry name" value="OmpA-like_sf"/>
</dbReference>
<keyword evidence="1" id="KW-0132">Cell division</keyword>
<keyword evidence="4 8" id="KW-0564">Palmitate</keyword>
<dbReference type="PRINTS" id="PR01021">
    <property type="entry name" value="OMPADOMAIN"/>
</dbReference>
<dbReference type="Proteomes" id="UP000756860">
    <property type="component" value="Unassembled WGS sequence"/>
</dbReference>
<evidence type="ECO:0000256" key="8">
    <source>
        <dbReference type="HAMAP-Rule" id="MF_02204"/>
    </source>
</evidence>
<dbReference type="Gene3D" id="3.30.1330.60">
    <property type="entry name" value="OmpA-like domain"/>
    <property type="match status" value="1"/>
</dbReference>
<comment type="subcellular location">
    <subcellularLocation>
        <location evidence="8">Cell outer membrane</location>
        <topology evidence="8">Lipid-anchor</topology>
    </subcellularLocation>
</comment>
<protein>
    <recommendedName>
        <fullName evidence="8">Peptidoglycan-associated lipoprotein</fullName>
        <shortName evidence="8">PAL</shortName>
    </recommendedName>
</protein>
<dbReference type="NCBIfam" id="TIGR02802">
    <property type="entry name" value="Pal_lipo"/>
    <property type="match status" value="1"/>
</dbReference>
<dbReference type="CDD" id="cd07185">
    <property type="entry name" value="OmpA_C-like"/>
    <property type="match status" value="1"/>
</dbReference>
<evidence type="ECO:0000256" key="1">
    <source>
        <dbReference type="ARBA" id="ARBA00022618"/>
    </source>
</evidence>
<organism evidence="10 11">
    <name type="scientific">Geomobilimonas luticola</name>
    <dbReference type="NCBI Taxonomy" id="1114878"/>
    <lineage>
        <taxon>Bacteria</taxon>
        <taxon>Pseudomonadati</taxon>
        <taxon>Thermodesulfobacteriota</taxon>
        <taxon>Desulfuromonadia</taxon>
        <taxon>Geobacterales</taxon>
        <taxon>Geobacteraceae</taxon>
        <taxon>Geomobilimonas</taxon>
    </lineage>
</organism>
<evidence type="ECO:0000256" key="4">
    <source>
        <dbReference type="ARBA" id="ARBA00023139"/>
    </source>
</evidence>
<feature type="domain" description="OmpA-like" evidence="9">
    <location>
        <begin position="77"/>
        <end position="192"/>
    </location>
</feature>
<keyword evidence="5 8" id="KW-0998">Cell outer membrane</keyword>
<comment type="similarity">
    <text evidence="8">Belongs to the Pal lipoprotein family.</text>
</comment>
<dbReference type="SUPFAM" id="SSF103088">
    <property type="entry name" value="OmpA-like"/>
    <property type="match status" value="1"/>
</dbReference>
<keyword evidence="6 8" id="KW-0449">Lipoprotein</keyword>
<dbReference type="InterPro" id="IPR006664">
    <property type="entry name" value="OMP_bac"/>
</dbReference>
<dbReference type="Pfam" id="PF00691">
    <property type="entry name" value="OmpA"/>
    <property type="match status" value="1"/>
</dbReference>
<evidence type="ECO:0000313" key="11">
    <source>
        <dbReference type="Proteomes" id="UP000756860"/>
    </source>
</evidence>
<dbReference type="HAMAP" id="MF_02204">
    <property type="entry name" value="Pal"/>
    <property type="match status" value="1"/>
</dbReference>
<keyword evidence="7" id="KW-0131">Cell cycle</keyword>
<name>A0ABS5S9G4_9BACT</name>
<keyword evidence="3 8" id="KW-0472">Membrane</keyword>
<dbReference type="RefSeq" id="WP_214173987.1">
    <property type="nucleotide sequence ID" value="NZ_JAHCVK010000001.1"/>
</dbReference>
<evidence type="ECO:0000256" key="5">
    <source>
        <dbReference type="ARBA" id="ARBA00023237"/>
    </source>
</evidence>
<reference evidence="10 11" key="1">
    <citation type="submission" date="2021-05" db="EMBL/GenBank/DDBJ databases">
        <title>The draft genome of Geobacter luticola JCM 17780.</title>
        <authorList>
            <person name="Xu Z."/>
            <person name="Masuda Y."/>
            <person name="Itoh H."/>
            <person name="Senoo K."/>
        </authorList>
    </citation>
    <scope>NUCLEOTIDE SEQUENCE [LARGE SCALE GENOMIC DNA]</scope>
    <source>
        <strain evidence="10 11">JCM 17780</strain>
    </source>
</reference>
<evidence type="ECO:0000256" key="7">
    <source>
        <dbReference type="ARBA" id="ARBA00023306"/>
    </source>
</evidence>
<dbReference type="InterPro" id="IPR006665">
    <property type="entry name" value="OmpA-like"/>
</dbReference>
<comment type="caution">
    <text evidence="10">The sequence shown here is derived from an EMBL/GenBank/DDBJ whole genome shotgun (WGS) entry which is preliminary data.</text>
</comment>
<evidence type="ECO:0000256" key="6">
    <source>
        <dbReference type="ARBA" id="ARBA00023288"/>
    </source>
</evidence>
<sequence length="192" mass="21104">MIIRSCIASVIICSIVALTGCASKEVVKMDSGSAATLSPSTSEPKEGIPEKIDQGQIAGAVIPEHIPTASDAAEPINDPRSEFHLDPVYFDFDSYLLRADARDTLSRNARWLADNRITRVTIEGHADERGSDEYNMALAEKRALAARRYVETLGVSPERLETISYGEDKPAVIGHDEDAWSKNRRVEFVISK</sequence>
<dbReference type="InterPro" id="IPR039001">
    <property type="entry name" value="Pal"/>
</dbReference>
<proteinExistence type="inferred from homology"/>
<dbReference type="InterPro" id="IPR050330">
    <property type="entry name" value="Bact_OuterMem_StrucFunc"/>
</dbReference>
<keyword evidence="11" id="KW-1185">Reference proteome</keyword>
<dbReference type="EMBL" id="JAHCVK010000001">
    <property type="protein sequence ID" value="MBT0652013.1"/>
    <property type="molecule type" value="Genomic_DNA"/>
</dbReference>
<gene>
    <name evidence="8 10" type="primary">pal</name>
    <name evidence="10" type="ORF">KI810_03030</name>
</gene>
<evidence type="ECO:0000259" key="9">
    <source>
        <dbReference type="PROSITE" id="PS51123"/>
    </source>
</evidence>
<dbReference type="PANTHER" id="PTHR30329">
    <property type="entry name" value="STATOR ELEMENT OF FLAGELLAR MOTOR COMPLEX"/>
    <property type="match status" value="1"/>
</dbReference>
<evidence type="ECO:0000256" key="2">
    <source>
        <dbReference type="ARBA" id="ARBA00022729"/>
    </source>
</evidence>
<dbReference type="PROSITE" id="PS51123">
    <property type="entry name" value="OMPA_2"/>
    <property type="match status" value="1"/>
</dbReference>
<accession>A0ABS5S9G4</accession>
<dbReference type="PROSITE" id="PS51257">
    <property type="entry name" value="PROKAR_LIPOPROTEIN"/>
    <property type="match status" value="1"/>
</dbReference>